<dbReference type="AlphaFoldDB" id="A0A975BF94"/>
<keyword evidence="2" id="KW-1185">Reference proteome</keyword>
<evidence type="ECO:0000313" key="1">
    <source>
        <dbReference type="EMBL" id="QTA84198.1"/>
    </source>
</evidence>
<name>A0A975BF94_9BACT</name>
<dbReference type="EMBL" id="CP061800">
    <property type="protein sequence ID" value="QTA84198.1"/>
    <property type="molecule type" value="Genomic_DNA"/>
</dbReference>
<dbReference type="KEGG" id="dmm:dnm_001920"/>
<dbReference type="Proteomes" id="UP000663722">
    <property type="component" value="Chromosome"/>
</dbReference>
<sequence length="37" mass="4592">MLLAYEVMEETLYLYSVGTHENFYQKLKKYIYQKKLL</sequence>
<organism evidence="1 2">
    <name type="scientific">Desulfonema magnum</name>
    <dbReference type="NCBI Taxonomy" id="45655"/>
    <lineage>
        <taxon>Bacteria</taxon>
        <taxon>Pseudomonadati</taxon>
        <taxon>Thermodesulfobacteriota</taxon>
        <taxon>Desulfobacteria</taxon>
        <taxon>Desulfobacterales</taxon>
        <taxon>Desulfococcaceae</taxon>
        <taxon>Desulfonema</taxon>
    </lineage>
</organism>
<gene>
    <name evidence="1" type="ORF">dnm_001920</name>
</gene>
<proteinExistence type="predicted"/>
<reference evidence="1" key="1">
    <citation type="journal article" date="2021" name="Microb. Physiol.">
        <title>Proteogenomic Insights into the Physiology of Marine, Sulfate-Reducing, Filamentous Desulfonema limicola and Desulfonema magnum.</title>
        <authorList>
            <person name="Schnaars V."/>
            <person name="Wohlbrand L."/>
            <person name="Scheve S."/>
            <person name="Hinrichs C."/>
            <person name="Reinhardt R."/>
            <person name="Rabus R."/>
        </authorList>
    </citation>
    <scope>NUCLEOTIDE SEQUENCE</scope>
    <source>
        <strain evidence="1">4be13</strain>
    </source>
</reference>
<accession>A0A975BF94</accession>
<evidence type="ECO:0000313" key="2">
    <source>
        <dbReference type="Proteomes" id="UP000663722"/>
    </source>
</evidence>
<protein>
    <submittedName>
        <fullName evidence="1">Toxin-antitoxin system, toxin component domain-containing, ParE-like</fullName>
    </submittedName>
</protein>